<comment type="caution">
    <text evidence="2">The sequence shown here is derived from an EMBL/GenBank/DDBJ whole genome shotgun (WGS) entry which is preliminary data.</text>
</comment>
<name>A0ABV6PL97_9SPHN</name>
<keyword evidence="3" id="KW-1185">Reference proteome</keyword>
<dbReference type="EMBL" id="JBHLTL010000006">
    <property type="protein sequence ID" value="MFC0589838.1"/>
    <property type="molecule type" value="Genomic_DNA"/>
</dbReference>
<evidence type="ECO:0000313" key="3">
    <source>
        <dbReference type="Proteomes" id="UP001589943"/>
    </source>
</evidence>
<keyword evidence="1" id="KW-0472">Membrane</keyword>
<feature type="transmembrane region" description="Helical" evidence="1">
    <location>
        <begin position="66"/>
        <end position="84"/>
    </location>
</feature>
<organism evidence="2 3">
    <name type="scientific">Novosphingobium aquiterrae</name>
    <dbReference type="NCBI Taxonomy" id="624388"/>
    <lineage>
        <taxon>Bacteria</taxon>
        <taxon>Pseudomonadati</taxon>
        <taxon>Pseudomonadota</taxon>
        <taxon>Alphaproteobacteria</taxon>
        <taxon>Sphingomonadales</taxon>
        <taxon>Sphingomonadaceae</taxon>
        <taxon>Novosphingobium</taxon>
    </lineage>
</organism>
<sequence>MALFVTFLFGVANFVLHKAVVDSGHPLLESMAGFFHLLGGRAATLVEFGMLLGVLLLVAQGSTGWAMLYAGYTTVNAAAAWLILSGRV</sequence>
<keyword evidence="1" id="KW-1133">Transmembrane helix</keyword>
<evidence type="ECO:0008006" key="4">
    <source>
        <dbReference type="Google" id="ProtNLM"/>
    </source>
</evidence>
<dbReference type="Proteomes" id="UP001589943">
    <property type="component" value="Unassembled WGS sequence"/>
</dbReference>
<gene>
    <name evidence="2" type="ORF">ACFFF7_10470</name>
</gene>
<accession>A0ABV6PL97</accession>
<feature type="transmembrane region" description="Helical" evidence="1">
    <location>
        <begin position="34"/>
        <end position="59"/>
    </location>
</feature>
<dbReference type="RefSeq" id="WP_379481299.1">
    <property type="nucleotide sequence ID" value="NZ_JBHLTL010000006.1"/>
</dbReference>
<evidence type="ECO:0000313" key="2">
    <source>
        <dbReference type="EMBL" id="MFC0589838.1"/>
    </source>
</evidence>
<protein>
    <recommendedName>
        <fullName evidence="4">DoxX family protein</fullName>
    </recommendedName>
</protein>
<evidence type="ECO:0000256" key="1">
    <source>
        <dbReference type="SAM" id="Phobius"/>
    </source>
</evidence>
<reference evidence="2 3" key="1">
    <citation type="submission" date="2024-09" db="EMBL/GenBank/DDBJ databases">
        <authorList>
            <person name="Sun Q."/>
            <person name="Mori K."/>
        </authorList>
    </citation>
    <scope>NUCLEOTIDE SEQUENCE [LARGE SCALE GENOMIC DNA]</scope>
    <source>
        <strain evidence="2 3">NCAIM B.02537</strain>
    </source>
</reference>
<proteinExistence type="predicted"/>
<keyword evidence="1" id="KW-0812">Transmembrane</keyword>